<comment type="caution">
    <text evidence="2">The sequence shown here is derived from an EMBL/GenBank/DDBJ whole genome shotgun (WGS) entry which is preliminary data.</text>
</comment>
<dbReference type="Proteomes" id="UP000317650">
    <property type="component" value="Chromosome 4"/>
</dbReference>
<dbReference type="AlphaFoldDB" id="A0A4S8K908"/>
<sequence length="203" mass="22573">MPANRTVAGAHESEGEDSVPMSLSFRDIASAGGNPSALHRALSSPPDSFQFFCAASEMCSAEDVFLGWRLLPLNPRSPLPETLPLDHRRSGSLDRRHYWPGGLADKHRKLRRAASDPPTEAMKPQPRWYLFVLGPMRVPSAMQMEDIRTRQRRRRTPSPEDTVGPLSNGRRGPWRLLRSLSCNGAESAAVLPSPVRFTSHLRA</sequence>
<dbReference type="EMBL" id="PYDT01000001">
    <property type="protein sequence ID" value="THU71500.1"/>
    <property type="molecule type" value="Genomic_DNA"/>
</dbReference>
<protein>
    <submittedName>
        <fullName evidence="2">Uncharacterized protein</fullName>
    </submittedName>
</protein>
<reference evidence="2 3" key="1">
    <citation type="journal article" date="2019" name="Nat. Plants">
        <title>Genome sequencing of Musa balbisiana reveals subgenome evolution and function divergence in polyploid bananas.</title>
        <authorList>
            <person name="Yao X."/>
        </authorList>
    </citation>
    <scope>NUCLEOTIDE SEQUENCE [LARGE SCALE GENOMIC DNA]</scope>
    <source>
        <strain evidence="3">cv. DH-PKW</strain>
        <tissue evidence="2">Leaves</tissue>
    </source>
</reference>
<evidence type="ECO:0000313" key="3">
    <source>
        <dbReference type="Proteomes" id="UP000317650"/>
    </source>
</evidence>
<evidence type="ECO:0000313" key="2">
    <source>
        <dbReference type="EMBL" id="THU71500.1"/>
    </source>
</evidence>
<name>A0A4S8K908_MUSBA</name>
<gene>
    <name evidence="2" type="ORF">C4D60_Mb04t02100</name>
</gene>
<evidence type="ECO:0000256" key="1">
    <source>
        <dbReference type="SAM" id="MobiDB-lite"/>
    </source>
</evidence>
<dbReference type="PANTHER" id="PTHR34130">
    <property type="entry name" value="OS08G0243800 PROTEIN"/>
    <property type="match status" value="1"/>
</dbReference>
<accession>A0A4S8K908</accession>
<feature type="region of interest" description="Disordered" evidence="1">
    <location>
        <begin position="146"/>
        <end position="170"/>
    </location>
</feature>
<organism evidence="2 3">
    <name type="scientific">Musa balbisiana</name>
    <name type="common">Banana</name>
    <dbReference type="NCBI Taxonomy" id="52838"/>
    <lineage>
        <taxon>Eukaryota</taxon>
        <taxon>Viridiplantae</taxon>
        <taxon>Streptophyta</taxon>
        <taxon>Embryophyta</taxon>
        <taxon>Tracheophyta</taxon>
        <taxon>Spermatophyta</taxon>
        <taxon>Magnoliopsida</taxon>
        <taxon>Liliopsida</taxon>
        <taxon>Zingiberales</taxon>
        <taxon>Musaceae</taxon>
        <taxon>Musa</taxon>
    </lineage>
</organism>
<keyword evidence="3" id="KW-1185">Reference proteome</keyword>
<dbReference type="PANTHER" id="PTHR34130:SF5">
    <property type="entry name" value="OS08G0243800 PROTEIN"/>
    <property type="match status" value="1"/>
</dbReference>
<proteinExistence type="predicted"/>
<feature type="region of interest" description="Disordered" evidence="1">
    <location>
        <begin position="1"/>
        <end position="20"/>
    </location>
</feature>